<feature type="compositionally biased region" description="Basic and acidic residues" evidence="8">
    <location>
        <begin position="259"/>
        <end position="270"/>
    </location>
</feature>
<reference evidence="9" key="1">
    <citation type="submission" date="2015-03" db="EMBL/GenBank/DDBJ databases">
        <title>Wuchereria bancrofti Genome Sequencing Papua New Guinea Strain.</title>
        <authorList>
            <person name="Small S.T."/>
            <person name="Serre D."/>
            <person name="Zimmerman P.A."/>
        </authorList>
    </citation>
    <scope>NUCLEOTIDE SEQUENCE [LARGE SCALE GENOMIC DNA]</scope>
    <source>
        <strain evidence="9">pt0022</strain>
    </source>
</reference>
<protein>
    <submittedName>
        <fullName evidence="10">Zinc finger protein</fullName>
    </submittedName>
</protein>
<keyword evidence="4" id="KW-0677">Repeat</keyword>
<proteinExistence type="inferred from homology"/>
<dbReference type="WBParaSite" id="mrna-Wban_00354">
    <property type="protein sequence ID" value="mrna-Wban_00354"/>
    <property type="gene ID" value="Wban_00354"/>
</dbReference>
<evidence type="ECO:0000256" key="4">
    <source>
        <dbReference type="ARBA" id="ARBA00022737"/>
    </source>
</evidence>
<keyword evidence="5" id="KW-0863">Zinc-finger</keyword>
<evidence type="ECO:0000256" key="7">
    <source>
        <dbReference type="ARBA" id="ARBA00023242"/>
    </source>
</evidence>
<evidence type="ECO:0000256" key="5">
    <source>
        <dbReference type="ARBA" id="ARBA00022771"/>
    </source>
</evidence>
<reference evidence="10" key="3">
    <citation type="submission" date="2024-02" db="UniProtKB">
        <authorList>
            <consortium name="WormBaseParasite"/>
        </authorList>
    </citation>
    <scope>IDENTIFICATION</scope>
    <source>
        <strain evidence="10">pt0022</strain>
    </source>
</reference>
<dbReference type="GO" id="GO:0005730">
    <property type="term" value="C:nucleolus"/>
    <property type="evidence" value="ECO:0007669"/>
    <property type="project" value="UniProtKB-SubCell"/>
</dbReference>
<comment type="subcellular location">
    <subcellularLocation>
        <location evidence="1">Nucleus</location>
        <location evidence="1">Nucleolus</location>
    </subcellularLocation>
</comment>
<dbReference type="PANTHER" id="PTHR13214:SF1">
    <property type="entry name" value="ZINC FINGER PROTEIN 330"/>
    <property type="match status" value="1"/>
</dbReference>
<dbReference type="AlphaFoldDB" id="A0AAF5PGI5"/>
<reference evidence="9" key="2">
    <citation type="journal article" date="2016" name="Mol. Ecol.">
        <title>Population genomics of the filarial nematode parasite Wuchereria bancrofti from mosquitoes.</title>
        <authorList>
            <person name="Small S.T."/>
            <person name="Reimer L.J."/>
            <person name="Tisch D.J."/>
            <person name="King C.L."/>
            <person name="Christensen B.M."/>
            <person name="Siba P.M."/>
            <person name="Kazura J.W."/>
            <person name="Serre D."/>
            <person name="Zimmerman P.A."/>
        </authorList>
    </citation>
    <scope>NUCLEOTIDE SEQUENCE</scope>
    <source>
        <strain evidence="9">pt0022</strain>
    </source>
</reference>
<dbReference type="Pfam" id="PF06524">
    <property type="entry name" value="NOA36"/>
    <property type="match status" value="1"/>
</dbReference>
<keyword evidence="3" id="KW-0479">Metal-binding</keyword>
<dbReference type="GO" id="GO:0008270">
    <property type="term" value="F:zinc ion binding"/>
    <property type="evidence" value="ECO:0007669"/>
    <property type="project" value="UniProtKB-KW"/>
</dbReference>
<evidence type="ECO:0000256" key="2">
    <source>
        <dbReference type="ARBA" id="ARBA00007212"/>
    </source>
</evidence>
<comment type="similarity">
    <text evidence="2">Belongs to the NOA36 family.</text>
</comment>
<organism evidence="9 10">
    <name type="scientific">Wuchereria bancrofti</name>
    <dbReference type="NCBI Taxonomy" id="6293"/>
    <lineage>
        <taxon>Eukaryota</taxon>
        <taxon>Metazoa</taxon>
        <taxon>Ecdysozoa</taxon>
        <taxon>Nematoda</taxon>
        <taxon>Chromadorea</taxon>
        <taxon>Rhabditida</taxon>
        <taxon>Spirurina</taxon>
        <taxon>Spiruromorpha</taxon>
        <taxon>Filarioidea</taxon>
        <taxon>Onchocercidae</taxon>
        <taxon>Wuchereria</taxon>
    </lineage>
</organism>
<dbReference type="Proteomes" id="UP000093561">
    <property type="component" value="Unassembled WGS sequence"/>
</dbReference>
<evidence type="ECO:0000256" key="6">
    <source>
        <dbReference type="ARBA" id="ARBA00022833"/>
    </source>
</evidence>
<evidence type="ECO:0000256" key="8">
    <source>
        <dbReference type="SAM" id="MobiDB-lite"/>
    </source>
</evidence>
<keyword evidence="6" id="KW-0862">Zinc</keyword>
<accession>A0AAF5PGI5</accession>
<keyword evidence="7" id="KW-0539">Nucleus</keyword>
<evidence type="ECO:0000313" key="9">
    <source>
        <dbReference type="Proteomes" id="UP000093561"/>
    </source>
</evidence>
<evidence type="ECO:0000313" key="10">
    <source>
        <dbReference type="WBParaSite" id="mrna-Wban_00354"/>
    </source>
</evidence>
<name>A0AAF5PGI5_WUCBA</name>
<dbReference type="InterPro" id="IPR010531">
    <property type="entry name" value="NOA36"/>
</dbReference>
<feature type="region of interest" description="Disordered" evidence="8">
    <location>
        <begin position="247"/>
        <end position="337"/>
    </location>
</feature>
<evidence type="ECO:0000256" key="3">
    <source>
        <dbReference type="ARBA" id="ARBA00022723"/>
    </source>
</evidence>
<dbReference type="PANTHER" id="PTHR13214">
    <property type="entry name" value="ZINC FINGER PROTEIN 330"/>
    <property type="match status" value="1"/>
</dbReference>
<evidence type="ECO:0000256" key="1">
    <source>
        <dbReference type="ARBA" id="ARBA00004604"/>
    </source>
</evidence>
<feature type="compositionally biased region" description="Basic and acidic residues" evidence="8">
    <location>
        <begin position="291"/>
        <end position="302"/>
    </location>
</feature>
<sequence length="337" mass="38498">MPKKKSGARKKAEKQRELRKEIQNNIVKDITRHPCNELMQCDKCSRNQKTRAFCYFCNSVNKAPICAACGKQKCFMKGGDCITKHAGRCVMGLQMVGALCDYCDAFICHSKKCLTTHPCKCPLRGAQCTECKRNVCEHGGRIYQCAFCQNFLCEDDQFEHQASCQRLENENFKCMSCNRFGLYTCLRCKICCCNEHVRRKGFKYDKDNKNLPCPKCSYPISETKEFSISARKYVYARQTRAFRSRDDVEKTGKFNQNNKDGDLKNINDHEESGDDGDSDTFNHYYENDDVNYGHEDSKVSHDDGDDDVNHDDGDNDTNHDEEDCNNGDNGDSCAANI</sequence>